<name>A0A0M3KIK0_ANISI</name>
<keyword evidence="4" id="KW-1133">Transmembrane helix</keyword>
<keyword evidence="2" id="KW-0677">Repeat</keyword>
<sequence>LNAYHWLTPRWEYNPLVNILKTYVEPRECFGTEKSLDRCTLRMNGNISMWQCMDNEHFNFIYCGSAKILDSEYLGNWGGITFSQSSLEYQQSKAPDKLILSRLNITHNRGRGLTVWVTNLQGAGTNTGMLIELSNVYASTSGKITLPYNVRGMLNICAPKKQFTVNNRIILFYKYDSYPIDCVKSFSAPSKNIAFRFLLVSCFLESLQVLWSFILFHH</sequence>
<protein>
    <submittedName>
        <fullName evidence="5">Glycoprotein</fullName>
    </submittedName>
</protein>
<organism evidence="5">
    <name type="scientific">Anisakis simplex</name>
    <name type="common">Herring worm</name>
    <dbReference type="NCBI Taxonomy" id="6269"/>
    <lineage>
        <taxon>Eukaryota</taxon>
        <taxon>Metazoa</taxon>
        <taxon>Ecdysozoa</taxon>
        <taxon>Nematoda</taxon>
        <taxon>Chromadorea</taxon>
        <taxon>Rhabditida</taxon>
        <taxon>Spirurina</taxon>
        <taxon>Ascaridomorpha</taxon>
        <taxon>Ascaridoidea</taxon>
        <taxon>Anisakidae</taxon>
        <taxon>Anisakis</taxon>
        <taxon>Anisakis simplex complex</taxon>
    </lineage>
</organism>
<evidence type="ECO:0000256" key="4">
    <source>
        <dbReference type="SAM" id="Phobius"/>
    </source>
</evidence>
<reference evidence="5" key="1">
    <citation type="submission" date="2017-02" db="UniProtKB">
        <authorList>
            <consortium name="WormBaseParasite"/>
        </authorList>
    </citation>
    <scope>IDENTIFICATION</scope>
</reference>
<evidence type="ECO:0000256" key="2">
    <source>
        <dbReference type="ARBA" id="ARBA00022737"/>
    </source>
</evidence>
<keyword evidence="4" id="KW-0812">Transmembrane</keyword>
<dbReference type="InterPro" id="IPR053243">
    <property type="entry name" value="SJ_maturation_regulator"/>
</dbReference>
<accession>A0A0M3KIK0</accession>
<dbReference type="PANTHER" id="PTHR47653">
    <property type="entry name" value="PROTEIN BARK BEETLE"/>
    <property type="match status" value="1"/>
</dbReference>
<keyword evidence="3" id="KW-0325">Glycoprotein</keyword>
<feature type="transmembrane region" description="Helical" evidence="4">
    <location>
        <begin position="193"/>
        <end position="216"/>
    </location>
</feature>
<keyword evidence="4" id="KW-0472">Membrane</keyword>
<dbReference type="WBParaSite" id="ASIM_0002081901-mRNA-1">
    <property type="protein sequence ID" value="ASIM_0002081901-mRNA-1"/>
    <property type="gene ID" value="ASIM_0002081901"/>
</dbReference>
<dbReference type="GO" id="GO:0016020">
    <property type="term" value="C:membrane"/>
    <property type="evidence" value="ECO:0007669"/>
    <property type="project" value="TreeGrafter"/>
</dbReference>
<keyword evidence="1" id="KW-0732">Signal</keyword>
<dbReference type="GO" id="GO:0045217">
    <property type="term" value="P:cell-cell junction maintenance"/>
    <property type="evidence" value="ECO:0007669"/>
    <property type="project" value="TreeGrafter"/>
</dbReference>
<dbReference type="AlphaFoldDB" id="A0A0M3KIK0"/>
<proteinExistence type="predicted"/>
<dbReference type="PANTHER" id="PTHR47653:SF1">
    <property type="entry name" value="DELETED IN MALIGNANT BRAIN TUMORS 1 PROTEIN"/>
    <property type="match status" value="1"/>
</dbReference>
<evidence type="ECO:0000313" key="5">
    <source>
        <dbReference type="WBParaSite" id="ASIM_0002081901-mRNA-1"/>
    </source>
</evidence>
<evidence type="ECO:0000256" key="1">
    <source>
        <dbReference type="ARBA" id="ARBA00022729"/>
    </source>
</evidence>
<evidence type="ECO:0000256" key="3">
    <source>
        <dbReference type="ARBA" id="ARBA00023180"/>
    </source>
</evidence>